<accession>A0ABT5DS74</accession>
<dbReference type="Proteomes" id="UP001221686">
    <property type="component" value="Unassembled WGS sequence"/>
</dbReference>
<dbReference type="EMBL" id="JAQNDL010000001">
    <property type="protein sequence ID" value="MDC0716468.1"/>
    <property type="molecule type" value="Genomic_DNA"/>
</dbReference>
<feature type="compositionally biased region" description="Low complexity" evidence="1">
    <location>
        <begin position="21"/>
        <end position="32"/>
    </location>
</feature>
<sequence length="720" mass="74503">MLLANVLVMTLSGCNNPSQNGTDTDTSTGTETDGTDTDATDTNSTPSTQTDTLPTSTEPTTTETVTTTPTSTEPTTGPSTDTDTTDTDTTDTDTTGEPAIEVVRVWATANPPLLEQDRIVALTPALDAATATLTVAGDVVSIQSVAVTQQGHAIISYDAPGATGGVIIKTDLADSPVDGPLGLGDRVIRGPATGLQTPKGVEVGPNATFLVADTTAASIKIFEFAADGDIAPIVEITDLGSSEAIWDVHYIGGNTDTLYAAGTNGEVQVYEDFTNAMGQAGPDRTIVPVEGGNKVSVNLHGITVVGNNLFLSDVGDPMEATDGQLFRIEDPANAEGDVEVTQRIQGGDLGNPVDLEVGGNPSTLWVVEKSNDKLLRYRPPLLGQDFELVDSIEVIKPESVALATNNRLILTRNPTGLDGDGVLEVEVPLIGAPAITATIDRLGSITSIQSLALHSGGDGFVGFDGTPASDGAGVFSAPALAQAEDGATVDAIATRIWGSATGLVAPKGMTLNAAGDRLFVADLGDSTIKVFDAATFGDAEPLFQFAELGGGAVWDIDYDDENDRLFAAGVDGTVRVFDAALTDEGTNGPARTFTPADDQEQVIGVNLHGIQYDPISKTLILTDVGDAMSDTDGAIFLIADADTAEGNVVVAASISGDQTHLGNPVDLAFDGTHLYVAEKAQSRVLRYSDILGFTGANNVEEDAFIEVTNAESVRLEFGTP</sequence>
<evidence type="ECO:0008006" key="4">
    <source>
        <dbReference type="Google" id="ProtNLM"/>
    </source>
</evidence>
<dbReference type="SMART" id="SM00320">
    <property type="entry name" value="WD40"/>
    <property type="match status" value="2"/>
</dbReference>
<dbReference type="InterPro" id="IPR001680">
    <property type="entry name" value="WD40_rpt"/>
</dbReference>
<dbReference type="SUPFAM" id="SSF63825">
    <property type="entry name" value="YWTD domain"/>
    <property type="match status" value="1"/>
</dbReference>
<reference evidence="2 3" key="1">
    <citation type="submission" date="2022-11" db="EMBL/GenBank/DDBJ databases">
        <title>Minimal conservation of predation-associated metabolite biosynthetic gene clusters underscores biosynthetic potential of Myxococcota including descriptions for ten novel species: Archangium lansinium sp. nov., Myxococcus landrumus sp. nov., Nannocystis bai.</title>
        <authorList>
            <person name="Ahearne A."/>
            <person name="Stevens C."/>
            <person name="Dowd S."/>
        </authorList>
    </citation>
    <scope>NUCLEOTIDE SEQUENCE [LARGE SCALE GENOMIC DNA]</scope>
    <source>
        <strain evidence="2 3">BB15-2</strain>
    </source>
</reference>
<name>A0ABT5DS74_9BACT</name>
<evidence type="ECO:0000313" key="3">
    <source>
        <dbReference type="Proteomes" id="UP001221686"/>
    </source>
</evidence>
<organism evidence="2 3">
    <name type="scientific">Nannocystis bainbridge</name>
    <dbReference type="NCBI Taxonomy" id="2995303"/>
    <lineage>
        <taxon>Bacteria</taxon>
        <taxon>Pseudomonadati</taxon>
        <taxon>Myxococcota</taxon>
        <taxon>Polyangia</taxon>
        <taxon>Nannocystales</taxon>
        <taxon>Nannocystaceae</taxon>
        <taxon>Nannocystis</taxon>
    </lineage>
</organism>
<evidence type="ECO:0000313" key="2">
    <source>
        <dbReference type="EMBL" id="MDC0716468.1"/>
    </source>
</evidence>
<feature type="region of interest" description="Disordered" evidence="1">
    <location>
        <begin position="13"/>
        <end position="98"/>
    </location>
</feature>
<comment type="caution">
    <text evidence="2">The sequence shown here is derived from an EMBL/GenBank/DDBJ whole genome shotgun (WGS) entry which is preliminary data.</text>
</comment>
<feature type="compositionally biased region" description="Low complexity" evidence="1">
    <location>
        <begin position="40"/>
        <end position="82"/>
    </location>
</feature>
<dbReference type="InterPro" id="IPR015943">
    <property type="entry name" value="WD40/YVTN_repeat-like_dom_sf"/>
</dbReference>
<dbReference type="SUPFAM" id="SSF101908">
    <property type="entry name" value="Putative isomerase YbhE"/>
    <property type="match status" value="1"/>
</dbReference>
<protein>
    <recommendedName>
        <fullName evidence="4">DNA-binding beta-propeller fold protein YncE</fullName>
    </recommendedName>
</protein>
<keyword evidence="3" id="KW-1185">Reference proteome</keyword>
<evidence type="ECO:0000256" key="1">
    <source>
        <dbReference type="SAM" id="MobiDB-lite"/>
    </source>
</evidence>
<gene>
    <name evidence="2" type="ORF">POL25_06175</name>
</gene>
<proteinExistence type="predicted"/>
<dbReference type="RefSeq" id="WP_272084952.1">
    <property type="nucleotide sequence ID" value="NZ_JAQNDL010000001.1"/>
</dbReference>
<dbReference type="Gene3D" id="2.130.10.10">
    <property type="entry name" value="YVTN repeat-like/Quinoprotein amine dehydrogenase"/>
    <property type="match status" value="1"/>
</dbReference>